<proteinExistence type="predicted"/>
<gene>
    <name evidence="1" type="ORF">SAMN04515675_4122</name>
</gene>
<reference evidence="1 2" key="1">
    <citation type="submission" date="2016-10" db="EMBL/GenBank/DDBJ databases">
        <authorList>
            <person name="Varghese N."/>
            <person name="Submissions S."/>
        </authorList>
    </citation>
    <scope>NUCLEOTIDE SEQUENCE [LARGE SCALE GENOMIC DNA]</scope>
    <source>
        <strain evidence="1 2">BS2773</strain>
    </source>
</reference>
<comment type="caution">
    <text evidence="1">The sequence shown here is derived from an EMBL/GenBank/DDBJ whole genome shotgun (WGS) entry which is preliminary data.</text>
</comment>
<dbReference type="Proteomes" id="UP000182179">
    <property type="component" value="Unassembled WGS sequence"/>
</dbReference>
<name>A0A1H5GFB3_9PSED</name>
<evidence type="ECO:0000313" key="2">
    <source>
        <dbReference type="Proteomes" id="UP000182179"/>
    </source>
</evidence>
<keyword evidence="2" id="KW-1185">Reference proteome</keyword>
<protein>
    <submittedName>
        <fullName evidence="1">Uncharacterized protein</fullName>
    </submittedName>
</protein>
<dbReference type="EMBL" id="FNTS01000002">
    <property type="protein sequence ID" value="SEE13858.1"/>
    <property type="molecule type" value="Genomic_DNA"/>
</dbReference>
<sequence>MVKLQQRFGPAAFWDAVRESQASFFKTSPIKKTRDL</sequence>
<accession>A0A1H5GFB3</accession>
<evidence type="ECO:0000313" key="1">
    <source>
        <dbReference type="EMBL" id="SEE13858.1"/>
    </source>
</evidence>
<organism evidence="1 2">
    <name type="scientific">Pseudomonas costantinii</name>
    <dbReference type="NCBI Taxonomy" id="168469"/>
    <lineage>
        <taxon>Bacteria</taxon>
        <taxon>Pseudomonadati</taxon>
        <taxon>Pseudomonadota</taxon>
        <taxon>Gammaproteobacteria</taxon>
        <taxon>Pseudomonadales</taxon>
        <taxon>Pseudomonadaceae</taxon>
        <taxon>Pseudomonas</taxon>
    </lineage>
</organism>